<dbReference type="GO" id="GO:0005737">
    <property type="term" value="C:cytoplasm"/>
    <property type="evidence" value="ECO:0007669"/>
    <property type="project" value="TreeGrafter"/>
</dbReference>
<dbReference type="GO" id="GO:0000146">
    <property type="term" value="F:microfilament motor activity"/>
    <property type="evidence" value="ECO:0007669"/>
    <property type="project" value="TreeGrafter"/>
</dbReference>
<organism evidence="11 12">
    <name type="scientific">Parthenolecanium corni</name>
    <dbReference type="NCBI Taxonomy" id="536013"/>
    <lineage>
        <taxon>Eukaryota</taxon>
        <taxon>Metazoa</taxon>
        <taxon>Ecdysozoa</taxon>
        <taxon>Arthropoda</taxon>
        <taxon>Hexapoda</taxon>
        <taxon>Insecta</taxon>
        <taxon>Pterygota</taxon>
        <taxon>Neoptera</taxon>
        <taxon>Paraneoptera</taxon>
        <taxon>Hemiptera</taxon>
        <taxon>Sternorrhyncha</taxon>
        <taxon>Coccoidea</taxon>
        <taxon>Coccidae</taxon>
        <taxon>Parthenolecanium</taxon>
    </lineage>
</organism>
<dbReference type="InterPro" id="IPR036034">
    <property type="entry name" value="PDZ_sf"/>
</dbReference>
<dbReference type="Gene3D" id="1.10.10.820">
    <property type="match status" value="1"/>
</dbReference>
<feature type="domain" description="Myosin motor" evidence="10">
    <location>
        <begin position="522"/>
        <end position="1285"/>
    </location>
</feature>
<comment type="caution">
    <text evidence="11">The sequence shown here is derived from an EMBL/GenBank/DDBJ whole genome shotgun (WGS) entry which is preliminary data.</text>
</comment>
<feature type="coiled-coil region" evidence="7">
    <location>
        <begin position="1349"/>
        <end position="1390"/>
    </location>
</feature>
<dbReference type="Proteomes" id="UP001367676">
    <property type="component" value="Unassembled WGS sequence"/>
</dbReference>
<feature type="domain" description="PDZ" evidence="9">
    <location>
        <begin position="361"/>
        <end position="413"/>
    </location>
</feature>
<keyword evidence="7" id="KW-0175">Coiled coil</keyword>
<keyword evidence="2 6" id="KW-0067">ATP-binding</keyword>
<dbReference type="PROSITE" id="PS50096">
    <property type="entry name" value="IQ"/>
    <property type="match status" value="1"/>
</dbReference>
<dbReference type="InterPro" id="IPR001478">
    <property type="entry name" value="PDZ"/>
</dbReference>
<sequence length="1449" mass="161915">MFNFIKKSGSGNGGGTIASTLMDKDEKERKKKEKKERKEKEKKEKGLAIGDDLARAEEGRKSLKLRHRRKDKEKEKLPSGITADYSANFFADLNRERLVESPNGLAAKPSSDCSVTDKCEAKGAVTCAPSTVSYAALPTQTTTAFQRALPLPPLPPRLAKKTNATNASKSAGNRRLVNAPVVEQCADESSLLSGTRCCVTRSALEQEVTDCARTASHEGIDVPRIVTSSLFAANLDKADERNEKCASVESLTDSTTNSSFVTPPFSSSPVGEGQGFYSKFADLASFNGFPDEAVAAAACEFPLPEIESSRQVAQPRQLVMSRPTCKSDFGFSLRRVVTVDRSCGVPQLQPAILAECSGSTPNSDANNERVGLLPGDLLLEVNGVSVEGCSKEDVVKMIESCDTRVNVKVQSLPELSELSRRYRDDGTSIELDESNIQYGTLKRSGSKRFKQSKGKSDRQLENEKSWLDFKRMWLIHKAGFTAVRVLSRRNDSGKVDICLESTGEQASVDEDDIEPANLPQLDKCEDLAQLRYLNESSALHTLRQRFGSNLIHTYAGPTMVIINPMVPLDIYSDQVAQMFRGCKAEDMPAHVFSLAQSAYRETITTRRDHSIVFSGRSGSGKTVNHKQVLRYLVLIASQNNKNLNTEKLNAIWTILESFGNAKTALNNNATRFTHLFSLDIDHSGQIVSASVQLFYCEKWRLVRRSESEHAFQIFYKLVAGADDILRKELAFDQIAASDQNFLFAPLQKTEEKYRAQMEFSRICSSFKLIGLSDAEMKTIFRVLAGIVHLGYASASKNSKNGKWQFSQPAAAQRAARCLGTTIEDLSHLVFTQRVPTPTNPGRASLSNISPTDPIKTSLNDNSTGVDALEGFIVGIYVELFNLVGSYVNRCISTNVPTVNSILVLDCPGFQNPASCGQLQDGASFNDLCHNYFHERLQLLFHQTNIDNPREHYAQEHIEVTLDKWDDVSPEPVVSLLDNSSTSSYLRGSQGDLIQSSSIDKHALGLLWLLDDMSTWQAISDHHIVDKIFSFYSDRENHQLIRKAPGNNHFIIQHYQGTNPVLYRADGWLKQNKENLFLKTALTFLQESKNKDIADAFTDCRGAGLTSCVAVLDCNSQSLRRVSSIRRTFATGFKRRSQALQFKFTSDGIVETLRKTRIKFAHCFLPQHDAGLIDKIASGSSVSSYVLSHSSVINVPLLRSQLRGSEILPVVRLNKQGFPTSMSLTEFRRRFSLLSRNDSLPESINDKTAAENILMDTEVDHSLYRIGFSEVFFRTGVLAQLETLRDDKLVDRIVQFQAYCRGYLSRKKVAKLKIEDVAIRCIQRNVRKFMSVRDWQWWRLLVRITPLLNVHRTEQELKSKTEELESLRSSLEKLEQERNSLRQENSKLDAKVSATNSKSRSLFSFSSAVSYSDNSTWPWSRLRSLRRTGLPICRVYLVQVELKFSGEDAA</sequence>
<dbReference type="GO" id="GO:0007015">
    <property type="term" value="P:actin filament organization"/>
    <property type="evidence" value="ECO:0007669"/>
    <property type="project" value="TreeGrafter"/>
</dbReference>
<dbReference type="Pfam" id="PF00063">
    <property type="entry name" value="Myosin_head"/>
    <property type="match status" value="2"/>
</dbReference>
<dbReference type="GO" id="GO:0005524">
    <property type="term" value="F:ATP binding"/>
    <property type="evidence" value="ECO:0007669"/>
    <property type="project" value="UniProtKB-UniRule"/>
</dbReference>
<dbReference type="InterPro" id="IPR001609">
    <property type="entry name" value="Myosin_head_motor_dom-like"/>
</dbReference>
<dbReference type="SUPFAM" id="SSF52540">
    <property type="entry name" value="P-loop containing nucleoside triphosphate hydrolases"/>
    <property type="match status" value="1"/>
</dbReference>
<gene>
    <name evidence="11" type="ORF">V9T40_013171</name>
</gene>
<dbReference type="Gene3D" id="1.20.58.530">
    <property type="match status" value="1"/>
</dbReference>
<name>A0AAN9TN20_9HEMI</name>
<comment type="similarity">
    <text evidence="6">Belongs to the TRAFAC class myosin-kinesin ATPase superfamily. Myosin family.</text>
</comment>
<feature type="compositionally biased region" description="Polar residues" evidence="8">
    <location>
        <begin position="162"/>
        <end position="171"/>
    </location>
</feature>
<dbReference type="PROSITE" id="PS51456">
    <property type="entry name" value="MYOSIN_MOTOR"/>
    <property type="match status" value="1"/>
</dbReference>
<evidence type="ECO:0000256" key="3">
    <source>
        <dbReference type="ARBA" id="ARBA00023123"/>
    </source>
</evidence>
<accession>A0AAN9TN20</accession>
<dbReference type="InterPro" id="IPR057772">
    <property type="entry name" value="SH3_Myo18a"/>
</dbReference>
<evidence type="ECO:0008006" key="13">
    <source>
        <dbReference type="Google" id="ProtNLM"/>
    </source>
</evidence>
<dbReference type="Gene3D" id="1.20.120.720">
    <property type="entry name" value="Myosin VI head, motor domain, U50 subdomain"/>
    <property type="match status" value="1"/>
</dbReference>
<dbReference type="GO" id="GO:0051015">
    <property type="term" value="F:actin filament binding"/>
    <property type="evidence" value="ECO:0007669"/>
    <property type="project" value="TreeGrafter"/>
</dbReference>
<keyword evidence="12" id="KW-1185">Reference proteome</keyword>
<reference evidence="11 12" key="1">
    <citation type="submission" date="2024-03" db="EMBL/GenBank/DDBJ databases">
        <title>Adaptation during the transition from Ophiocordyceps entomopathogen to insect associate is accompanied by gene loss and intensified selection.</title>
        <authorList>
            <person name="Ward C.M."/>
            <person name="Onetto C.A."/>
            <person name="Borneman A.R."/>
        </authorList>
    </citation>
    <scope>NUCLEOTIDE SEQUENCE [LARGE SCALE GENOMIC DNA]</scope>
    <source>
        <strain evidence="11">AWRI1</strain>
        <tissue evidence="11">Single Adult Female</tissue>
    </source>
</reference>
<evidence type="ECO:0000256" key="1">
    <source>
        <dbReference type="ARBA" id="ARBA00022741"/>
    </source>
</evidence>
<dbReference type="Pfam" id="PF24556">
    <property type="entry name" value="SH3_Myosin-XVIIIa"/>
    <property type="match status" value="1"/>
</dbReference>
<evidence type="ECO:0000259" key="9">
    <source>
        <dbReference type="PROSITE" id="PS50106"/>
    </source>
</evidence>
<dbReference type="PROSITE" id="PS50106">
    <property type="entry name" value="PDZ"/>
    <property type="match status" value="1"/>
</dbReference>
<dbReference type="InterPro" id="IPR027417">
    <property type="entry name" value="P-loop_NTPase"/>
</dbReference>
<proteinExistence type="inferred from homology"/>
<feature type="compositionally biased region" description="Basic and acidic residues" evidence="8">
    <location>
        <begin position="36"/>
        <end position="53"/>
    </location>
</feature>
<evidence type="ECO:0000256" key="6">
    <source>
        <dbReference type="PROSITE-ProRule" id="PRU00782"/>
    </source>
</evidence>
<feature type="binding site" evidence="6">
    <location>
        <begin position="615"/>
        <end position="622"/>
    </location>
    <ligand>
        <name>ATP</name>
        <dbReference type="ChEBI" id="CHEBI:30616"/>
    </ligand>
</feature>
<dbReference type="PRINTS" id="PR00193">
    <property type="entry name" value="MYOSINHEAVY"/>
</dbReference>
<comment type="caution">
    <text evidence="6">Lacks conserved residue(s) required for the propagation of feature annotation.</text>
</comment>
<dbReference type="InterPro" id="IPR036961">
    <property type="entry name" value="Kinesin_motor_dom_sf"/>
</dbReference>
<feature type="region of interest" description="Disordered" evidence="8">
    <location>
        <begin position="152"/>
        <end position="171"/>
    </location>
</feature>
<evidence type="ECO:0000256" key="4">
    <source>
        <dbReference type="ARBA" id="ARBA00023175"/>
    </source>
</evidence>
<evidence type="ECO:0000256" key="7">
    <source>
        <dbReference type="SAM" id="Coils"/>
    </source>
</evidence>
<dbReference type="Gene3D" id="4.10.270.10">
    <property type="entry name" value="Myosin, subunit A"/>
    <property type="match status" value="1"/>
</dbReference>
<evidence type="ECO:0000256" key="5">
    <source>
        <dbReference type="ARBA" id="ARBA00023203"/>
    </source>
</evidence>
<evidence type="ECO:0000256" key="8">
    <source>
        <dbReference type="SAM" id="MobiDB-lite"/>
    </source>
</evidence>
<dbReference type="PANTHER" id="PTHR13140">
    <property type="entry name" value="MYOSIN"/>
    <property type="match status" value="1"/>
</dbReference>
<keyword evidence="4 6" id="KW-0505">Motor protein</keyword>
<dbReference type="PANTHER" id="PTHR13140:SF706">
    <property type="entry name" value="DILUTE CLASS UNCONVENTIONAL MYOSIN, ISOFORM C"/>
    <property type="match status" value="1"/>
</dbReference>
<dbReference type="SMART" id="SM00228">
    <property type="entry name" value="PDZ"/>
    <property type="match status" value="1"/>
</dbReference>
<evidence type="ECO:0000313" key="11">
    <source>
        <dbReference type="EMBL" id="KAK7595346.1"/>
    </source>
</evidence>
<evidence type="ECO:0000256" key="2">
    <source>
        <dbReference type="ARBA" id="ARBA00022840"/>
    </source>
</evidence>
<keyword evidence="1 6" id="KW-0547">Nucleotide-binding</keyword>
<protein>
    <recommendedName>
        <fullName evidence="13">Unconventional myosin-XVIIIa</fullName>
    </recommendedName>
</protein>
<feature type="region of interest" description="Disordered" evidence="8">
    <location>
        <begin position="1"/>
        <end position="53"/>
    </location>
</feature>
<dbReference type="SMART" id="SM00242">
    <property type="entry name" value="MYSc"/>
    <property type="match status" value="1"/>
</dbReference>
<dbReference type="SUPFAM" id="SSF50156">
    <property type="entry name" value="PDZ domain-like"/>
    <property type="match status" value="1"/>
</dbReference>
<evidence type="ECO:0000259" key="10">
    <source>
        <dbReference type="PROSITE" id="PS51456"/>
    </source>
</evidence>
<dbReference type="EMBL" id="JBBCAQ010000018">
    <property type="protein sequence ID" value="KAK7595346.1"/>
    <property type="molecule type" value="Genomic_DNA"/>
</dbReference>
<dbReference type="GO" id="GO:0016020">
    <property type="term" value="C:membrane"/>
    <property type="evidence" value="ECO:0007669"/>
    <property type="project" value="TreeGrafter"/>
</dbReference>
<dbReference type="Pfam" id="PF00595">
    <property type="entry name" value="PDZ"/>
    <property type="match status" value="1"/>
</dbReference>
<dbReference type="Gene3D" id="3.40.850.10">
    <property type="entry name" value="Kinesin motor domain"/>
    <property type="match status" value="1"/>
</dbReference>
<dbReference type="GO" id="GO:0016459">
    <property type="term" value="C:myosin complex"/>
    <property type="evidence" value="ECO:0007669"/>
    <property type="project" value="UniProtKB-KW"/>
</dbReference>
<evidence type="ECO:0000313" key="12">
    <source>
        <dbReference type="Proteomes" id="UP001367676"/>
    </source>
</evidence>
<dbReference type="Gene3D" id="6.20.240.20">
    <property type="match status" value="1"/>
</dbReference>
<dbReference type="Gene3D" id="2.30.42.10">
    <property type="match status" value="1"/>
</dbReference>
<keyword evidence="3 6" id="KW-0518">Myosin</keyword>
<keyword evidence="5 6" id="KW-0009">Actin-binding</keyword>